<keyword evidence="4 5" id="KW-0505">Motor protein</keyword>
<dbReference type="InterPro" id="IPR036961">
    <property type="entry name" value="Kinesin_motor_dom_sf"/>
</dbReference>
<evidence type="ECO:0000256" key="4">
    <source>
        <dbReference type="ARBA" id="ARBA00023175"/>
    </source>
</evidence>
<protein>
    <recommendedName>
        <fullName evidence="8">Kinesin motor domain-containing protein</fullName>
    </recommendedName>
</protein>
<dbReference type="InterPro" id="IPR019821">
    <property type="entry name" value="Kinesin_motor_CS"/>
</dbReference>
<dbReference type="SUPFAM" id="SSF52540">
    <property type="entry name" value="P-loop containing nucleoside triphosphate hydrolases"/>
    <property type="match status" value="1"/>
</dbReference>
<dbReference type="AlphaFoldDB" id="A0ABD3SDF9"/>
<evidence type="ECO:0000256" key="1">
    <source>
        <dbReference type="ARBA" id="ARBA00022741"/>
    </source>
</evidence>
<name>A0ABD3SDF9_9STRA</name>
<feature type="region of interest" description="Disordered" evidence="7">
    <location>
        <begin position="859"/>
        <end position="896"/>
    </location>
</feature>
<keyword evidence="2 5" id="KW-0067">ATP-binding</keyword>
<keyword evidence="1 5" id="KW-0547">Nucleotide-binding</keyword>
<dbReference type="GO" id="GO:0005524">
    <property type="term" value="F:ATP binding"/>
    <property type="evidence" value="ECO:0007669"/>
    <property type="project" value="UniProtKB-UniRule"/>
</dbReference>
<dbReference type="Gene3D" id="3.40.850.10">
    <property type="entry name" value="Kinesin motor domain"/>
    <property type="match status" value="1"/>
</dbReference>
<dbReference type="PROSITE" id="PS00411">
    <property type="entry name" value="KINESIN_MOTOR_1"/>
    <property type="match status" value="1"/>
</dbReference>
<dbReference type="EMBL" id="JALLPB020000066">
    <property type="protein sequence ID" value="KAL3822415.1"/>
    <property type="molecule type" value="Genomic_DNA"/>
</dbReference>
<comment type="similarity">
    <text evidence="5">Belongs to the TRAFAC class myosin-kinesin ATPase superfamily. Kinesin family.</text>
</comment>
<evidence type="ECO:0000313" key="9">
    <source>
        <dbReference type="EMBL" id="KAL3822415.1"/>
    </source>
</evidence>
<gene>
    <name evidence="9" type="ORF">ACHAXA_007422</name>
</gene>
<evidence type="ECO:0000256" key="2">
    <source>
        <dbReference type="ARBA" id="ARBA00022840"/>
    </source>
</evidence>
<dbReference type="Proteomes" id="UP001530377">
    <property type="component" value="Unassembled WGS sequence"/>
</dbReference>
<evidence type="ECO:0000256" key="3">
    <source>
        <dbReference type="ARBA" id="ARBA00023054"/>
    </source>
</evidence>
<feature type="domain" description="Kinesin motor" evidence="8">
    <location>
        <begin position="26"/>
        <end position="404"/>
    </location>
</feature>
<evidence type="ECO:0000256" key="6">
    <source>
        <dbReference type="SAM" id="Coils"/>
    </source>
</evidence>
<feature type="coiled-coil region" evidence="6">
    <location>
        <begin position="458"/>
        <end position="534"/>
    </location>
</feature>
<dbReference type="Pfam" id="PF00225">
    <property type="entry name" value="Kinesin"/>
    <property type="match status" value="1"/>
</dbReference>
<feature type="binding site" evidence="5">
    <location>
        <begin position="123"/>
        <end position="130"/>
    </location>
    <ligand>
        <name>ATP</name>
        <dbReference type="ChEBI" id="CHEBI:30616"/>
    </ligand>
</feature>
<evidence type="ECO:0000259" key="8">
    <source>
        <dbReference type="PROSITE" id="PS50067"/>
    </source>
</evidence>
<dbReference type="PANTHER" id="PTHR47968">
    <property type="entry name" value="CENTROMERE PROTEIN E"/>
    <property type="match status" value="1"/>
</dbReference>
<keyword evidence="3 6" id="KW-0175">Coiled coil</keyword>
<dbReference type="InterPro" id="IPR001752">
    <property type="entry name" value="Kinesin_motor_dom"/>
</dbReference>
<dbReference type="InterPro" id="IPR027640">
    <property type="entry name" value="Kinesin-like_fam"/>
</dbReference>
<feature type="compositionally biased region" description="Acidic residues" evidence="7">
    <location>
        <begin position="859"/>
        <end position="891"/>
    </location>
</feature>
<accession>A0ABD3SDF9</accession>
<evidence type="ECO:0000313" key="10">
    <source>
        <dbReference type="Proteomes" id="UP001530377"/>
    </source>
</evidence>
<dbReference type="InterPro" id="IPR027417">
    <property type="entry name" value="P-loop_NTPase"/>
</dbReference>
<keyword evidence="10" id="KW-1185">Reference proteome</keyword>
<sequence>MIQPDAGYSNTSSLAMFEEEPPQQEPIRVCLRLRPLNKFELKRRSTSCVNATDVDDNIEKKASYATIGENTINIHSPLEGIFNFEFDKVFPESSTQSVVYDHVASHMASRAMEGFNCALIAYGQTGSGKTHTMMGGGEHAATKSFKPSKKLSGASSDDGKGMIHLLIRDVFRLINDSPQSTEFIIRCSFVEIYLERILDLLNPTNRTIQIDCLDDRKNGFGDGGVHLVGASEACCIDESDVGSLLVRGNACRTVSSTKLNTDSSRSHAVFIMKIEQKDSVTSISKVSRLQMIDLAGSELGGKNQIVAGTKGGAIHQEARMINKSISLLNTVLKTVVENQRPDGGKDIVGCHHDGPHKQSKLTHLLKDLFGGNYYTSVILTASPASYNISETIRTVKFGHLCQNVKNYVKPSVEMSPLDYRKLLNESQKKQGELLKLVGELQSEQRETKQTIIESPVSVVALQDELSRTRVELDNSRQAREKLENIMAERQSEVAVLRTQNDIYVTEKKKYMQELVAMKDEIRVLTQRKQEVEHNLRTSQFREYEATVFLRQFRRFYRRLLKNKAHQGTGRTSEVIENVPGVPDLNDLIDVDSLLLEAGLIEESELQDDTATGAYRPSAQALGRSTDAMNKSWKEAALHGKVEELVAFDRSVLEGNKRVGAGGPDVGAEISHGQLVTNRQQFLGTPAGRLTTMRERELERDLLRATEKCIDLQVALNEEKANVDVLTNRAGNKDKKKLAQESIQLKQQLDKKTHDLQAIIWKMNELHLINKTYNEKMSNREQHVTYLEENLVELQNSNRNMILERQEAEGDLRAELDNLKVLVNAMTVPLWQFGESGITGRTLASRIRLPVCLGNCDDNDMENDVDDREMEESLVSSEDDEDASEDEHELEPELSSVQVQNSLQSKLLLCEASTQTDVASGEQGTMTDMIVTPEHPTPFISTRANASRSANDSLITNKKEVLQSTNVANGRSRTQIENIKTSNGHHFLEEHMLVGGMPAESQPRRHVQKYGSMIRPACLKMTKETKVEK</sequence>
<organism evidence="9 10">
    <name type="scientific">Cyclostephanos tholiformis</name>
    <dbReference type="NCBI Taxonomy" id="382380"/>
    <lineage>
        <taxon>Eukaryota</taxon>
        <taxon>Sar</taxon>
        <taxon>Stramenopiles</taxon>
        <taxon>Ochrophyta</taxon>
        <taxon>Bacillariophyta</taxon>
        <taxon>Coscinodiscophyceae</taxon>
        <taxon>Thalassiosirophycidae</taxon>
        <taxon>Stephanodiscales</taxon>
        <taxon>Stephanodiscaceae</taxon>
        <taxon>Cyclostephanos</taxon>
    </lineage>
</organism>
<feature type="region of interest" description="Disordered" evidence="7">
    <location>
        <begin position="1"/>
        <end position="20"/>
    </location>
</feature>
<dbReference type="PRINTS" id="PR00380">
    <property type="entry name" value="KINESINHEAVY"/>
</dbReference>
<dbReference type="GO" id="GO:0003774">
    <property type="term" value="F:cytoskeletal motor activity"/>
    <property type="evidence" value="ECO:0007669"/>
    <property type="project" value="UniProtKB-UniRule"/>
</dbReference>
<comment type="caution">
    <text evidence="9">The sequence shown here is derived from an EMBL/GenBank/DDBJ whole genome shotgun (WGS) entry which is preliminary data.</text>
</comment>
<proteinExistence type="inferred from homology"/>
<evidence type="ECO:0000256" key="5">
    <source>
        <dbReference type="PROSITE-ProRule" id="PRU00283"/>
    </source>
</evidence>
<dbReference type="PANTHER" id="PTHR47968:SF75">
    <property type="entry name" value="CENTROMERE-ASSOCIATED PROTEIN E"/>
    <property type="match status" value="1"/>
</dbReference>
<dbReference type="SMART" id="SM00129">
    <property type="entry name" value="KISc"/>
    <property type="match status" value="1"/>
</dbReference>
<feature type="region of interest" description="Disordered" evidence="7">
    <location>
        <begin position="131"/>
        <end position="156"/>
    </location>
</feature>
<reference evidence="9 10" key="1">
    <citation type="submission" date="2024-10" db="EMBL/GenBank/DDBJ databases">
        <title>Updated reference genomes for cyclostephanoid diatoms.</title>
        <authorList>
            <person name="Roberts W.R."/>
            <person name="Alverson A.J."/>
        </authorList>
    </citation>
    <scope>NUCLEOTIDE SEQUENCE [LARGE SCALE GENOMIC DNA]</scope>
    <source>
        <strain evidence="9 10">AJA228-03</strain>
    </source>
</reference>
<dbReference type="PROSITE" id="PS50067">
    <property type="entry name" value="KINESIN_MOTOR_2"/>
    <property type="match status" value="1"/>
</dbReference>
<evidence type="ECO:0000256" key="7">
    <source>
        <dbReference type="SAM" id="MobiDB-lite"/>
    </source>
</evidence>